<evidence type="ECO:0000313" key="1">
    <source>
        <dbReference type="EMBL" id="MBD2841592.1"/>
    </source>
</evidence>
<proteinExistence type="predicted"/>
<protein>
    <submittedName>
        <fullName evidence="1">Antibiotic biosynthesis monooxygenase</fullName>
    </submittedName>
</protein>
<sequence length="105" mass="11653">MIARVWNGRTNAAQADAYRTLLTETIMPGIAARGIEGYLGYELWERDAPDGGTVFTTVLRFSDEAAIEGFVGKDRTRANLPDAALKLLTEWDTQAVHYSVTRAFE</sequence>
<dbReference type="GO" id="GO:0004497">
    <property type="term" value="F:monooxygenase activity"/>
    <property type="evidence" value="ECO:0007669"/>
    <property type="project" value="UniProtKB-KW"/>
</dbReference>
<reference evidence="1 2" key="1">
    <citation type="submission" date="2020-09" db="EMBL/GenBank/DDBJ databases">
        <authorList>
            <person name="Yoon J.-W."/>
        </authorList>
    </citation>
    <scope>NUCLEOTIDE SEQUENCE [LARGE SCALE GENOMIC DNA]</scope>
    <source>
        <strain evidence="1 2">KMU-140</strain>
    </source>
</reference>
<comment type="caution">
    <text evidence="1">The sequence shown here is derived from an EMBL/GenBank/DDBJ whole genome shotgun (WGS) entry which is preliminary data.</text>
</comment>
<dbReference type="SUPFAM" id="SSF54909">
    <property type="entry name" value="Dimeric alpha+beta barrel"/>
    <property type="match status" value="1"/>
</dbReference>
<gene>
    <name evidence="1" type="ORF">IB285_04880</name>
</gene>
<dbReference type="Proteomes" id="UP000635384">
    <property type="component" value="Unassembled WGS sequence"/>
</dbReference>
<name>A0ABR8KM77_9SPHN</name>
<accession>A0ABR8KM77</accession>
<dbReference type="InterPro" id="IPR011008">
    <property type="entry name" value="Dimeric_a/b-barrel"/>
</dbReference>
<organism evidence="1 2">
    <name type="scientific">Erythrobacter rubeus</name>
    <dbReference type="NCBI Taxonomy" id="2760803"/>
    <lineage>
        <taxon>Bacteria</taxon>
        <taxon>Pseudomonadati</taxon>
        <taxon>Pseudomonadota</taxon>
        <taxon>Alphaproteobacteria</taxon>
        <taxon>Sphingomonadales</taxon>
        <taxon>Erythrobacteraceae</taxon>
        <taxon>Erythrobacter/Porphyrobacter group</taxon>
        <taxon>Erythrobacter</taxon>
    </lineage>
</organism>
<dbReference type="RefSeq" id="WP_190787122.1">
    <property type="nucleotide sequence ID" value="NZ_JACXLC010000001.1"/>
</dbReference>
<keyword evidence="1" id="KW-0560">Oxidoreductase</keyword>
<dbReference type="EMBL" id="JACXLC010000001">
    <property type="protein sequence ID" value="MBD2841592.1"/>
    <property type="molecule type" value="Genomic_DNA"/>
</dbReference>
<evidence type="ECO:0000313" key="2">
    <source>
        <dbReference type="Proteomes" id="UP000635384"/>
    </source>
</evidence>
<keyword evidence="2" id="KW-1185">Reference proteome</keyword>
<keyword evidence="1" id="KW-0503">Monooxygenase</keyword>